<proteinExistence type="predicted"/>
<feature type="compositionally biased region" description="Basic and acidic residues" evidence="1">
    <location>
        <begin position="23"/>
        <end position="39"/>
    </location>
</feature>
<comment type="caution">
    <text evidence="2">The sequence shown here is derived from an EMBL/GenBank/DDBJ whole genome shotgun (WGS) entry which is preliminary data.</text>
</comment>
<feature type="compositionally biased region" description="Basic residues" evidence="1">
    <location>
        <begin position="52"/>
        <end position="61"/>
    </location>
</feature>
<dbReference type="EMBL" id="JACEIK010005667">
    <property type="protein sequence ID" value="MCE0481989.1"/>
    <property type="molecule type" value="Genomic_DNA"/>
</dbReference>
<reference evidence="2 3" key="1">
    <citation type="journal article" date="2021" name="BMC Genomics">
        <title>Datura genome reveals duplications of psychoactive alkaloid biosynthetic genes and high mutation rate following tissue culture.</title>
        <authorList>
            <person name="Rajewski A."/>
            <person name="Carter-House D."/>
            <person name="Stajich J."/>
            <person name="Litt A."/>
        </authorList>
    </citation>
    <scope>NUCLEOTIDE SEQUENCE [LARGE SCALE GENOMIC DNA]</scope>
    <source>
        <strain evidence="2">AR-01</strain>
    </source>
</reference>
<sequence>MNAQEHEVVRLQQLANAQASDNNQHDSYNDNDDVSRDELNEQNIEDVALENHRHRHRAKGQ</sequence>
<feature type="region of interest" description="Disordered" evidence="1">
    <location>
        <begin position="14"/>
        <end position="61"/>
    </location>
</feature>
<accession>A0ABS8VME8</accession>
<feature type="non-terminal residue" evidence="2">
    <location>
        <position position="61"/>
    </location>
</feature>
<keyword evidence="3" id="KW-1185">Reference proteome</keyword>
<name>A0ABS8VME8_DATST</name>
<dbReference type="Proteomes" id="UP000823775">
    <property type="component" value="Unassembled WGS sequence"/>
</dbReference>
<organism evidence="2 3">
    <name type="scientific">Datura stramonium</name>
    <name type="common">Jimsonweed</name>
    <name type="synonym">Common thornapple</name>
    <dbReference type="NCBI Taxonomy" id="4076"/>
    <lineage>
        <taxon>Eukaryota</taxon>
        <taxon>Viridiplantae</taxon>
        <taxon>Streptophyta</taxon>
        <taxon>Embryophyta</taxon>
        <taxon>Tracheophyta</taxon>
        <taxon>Spermatophyta</taxon>
        <taxon>Magnoliopsida</taxon>
        <taxon>eudicotyledons</taxon>
        <taxon>Gunneridae</taxon>
        <taxon>Pentapetalae</taxon>
        <taxon>asterids</taxon>
        <taxon>lamiids</taxon>
        <taxon>Solanales</taxon>
        <taxon>Solanaceae</taxon>
        <taxon>Solanoideae</taxon>
        <taxon>Datureae</taxon>
        <taxon>Datura</taxon>
    </lineage>
</organism>
<evidence type="ECO:0000313" key="2">
    <source>
        <dbReference type="EMBL" id="MCE0481989.1"/>
    </source>
</evidence>
<evidence type="ECO:0000256" key="1">
    <source>
        <dbReference type="SAM" id="MobiDB-lite"/>
    </source>
</evidence>
<gene>
    <name evidence="2" type="ORF">HAX54_040280</name>
</gene>
<evidence type="ECO:0000313" key="3">
    <source>
        <dbReference type="Proteomes" id="UP000823775"/>
    </source>
</evidence>
<protein>
    <submittedName>
        <fullName evidence="2">Uncharacterized protein</fullName>
    </submittedName>
</protein>